<dbReference type="SUPFAM" id="SSF48403">
    <property type="entry name" value="Ankyrin repeat"/>
    <property type="match status" value="1"/>
</dbReference>
<dbReference type="Proteomes" id="UP000243579">
    <property type="component" value="Unassembled WGS sequence"/>
</dbReference>
<dbReference type="GO" id="GO:0004791">
    <property type="term" value="F:thioredoxin-disulfide reductase (NADPH) activity"/>
    <property type="evidence" value="ECO:0007669"/>
    <property type="project" value="TreeGrafter"/>
</dbReference>
<sequence>METHALVTIAPERVGAVWSAFFSNAAKTNQLDAMTMLFDAVYDADIAAAQKLLANGLSPDQRNEEKQTPLHIAYAVASAALVYSGKLGVLKDSWTWFACFANTWSTLKLAMATVLVAALLVLPILLTGQTPTFVACRRGQLKVVRFLLESAAEVSTSNEDGRTLVHAAALSGSLPCLQLVLEYGGDPFEVDAHGETPYEMLLELGDEASVPLLDFLDSQCSLRQPWIKGKATSLLGLDQRQIPDGNANEHEETLSPSKPPTDEEVASFMAYRKLVPPSHVVEAMHTLEYDKNAPVTIPPDVKIALVKRSSSNQYALATDAKSLHEKQKSSARYLLGPTLVANGAPRTDVVVDQAAHRAAYEWRFNCDNCSGAIIGARFACDEDDNYDLCGACIGLASELKPGCSFGEVPIPEKLPPREKNLVDTAVALGNPKHVLLYFSAKSCAPCRAFTPYLAEYRAHLRSALDFEIVLVSADDDESNFLAAFDEMPWFALPFVDRTRQHALLHKFEVPGFPTLVVLDAAGQLVARNVQDKVWTDPEGTAFPYAPRSLAQLLGDVLVRRDGSVVQYADLAAKVILLYFSAAWCGPSKGFTPLLEAAFSSALAKGHDVEVVYVSADESVEDFNLNEETTPWVTLPFETAVAALPELGEMYSVEGLPHVVVLGPETAHSRPVLNQSAHAAIASDPAGNNFPWPPVVVVDIAISTKSNGFSINHKPALVSYCGSLNANELEAHEADLRLLASEVGKSAGCCSGHCSVSDEPSVIFFTSKSAVNNFYGDEIRRMAGVDADDLVPQAILVDLKNGRVHVHKGLDLVSLRYVLQGFQEHTLVLHPINQ</sequence>
<feature type="repeat" description="ANK" evidence="4">
    <location>
        <begin position="160"/>
        <end position="192"/>
    </location>
</feature>
<keyword evidence="1" id="KW-0479">Metal-binding</keyword>
<dbReference type="AlphaFoldDB" id="A0A1V9ZLY8"/>
<dbReference type="GO" id="GO:0030178">
    <property type="term" value="P:negative regulation of Wnt signaling pathway"/>
    <property type="evidence" value="ECO:0007669"/>
    <property type="project" value="TreeGrafter"/>
</dbReference>
<keyword evidence="4" id="KW-0040">ANK repeat</keyword>
<gene>
    <name evidence="8" type="ORF">ACHHYP_07512</name>
</gene>
<dbReference type="PANTHER" id="PTHR46472:SF1">
    <property type="entry name" value="NUCLEOREDOXIN"/>
    <property type="match status" value="1"/>
</dbReference>
<dbReference type="EMBL" id="JNBR01000075">
    <property type="protein sequence ID" value="OQR99005.1"/>
    <property type="molecule type" value="Genomic_DNA"/>
</dbReference>
<feature type="transmembrane region" description="Helical" evidence="6">
    <location>
        <begin position="109"/>
        <end position="128"/>
    </location>
</feature>
<dbReference type="InterPro" id="IPR036770">
    <property type="entry name" value="Ankyrin_rpt-contain_sf"/>
</dbReference>
<dbReference type="InterPro" id="IPR000433">
    <property type="entry name" value="Znf_ZZ"/>
</dbReference>
<keyword evidence="2" id="KW-0863">Zinc-finger</keyword>
<dbReference type="PROSITE" id="PS50297">
    <property type="entry name" value="ANK_REP_REGION"/>
    <property type="match status" value="2"/>
</dbReference>
<dbReference type="InterPro" id="IPR012336">
    <property type="entry name" value="Thioredoxin-like_fold"/>
</dbReference>
<dbReference type="Gene3D" id="3.30.60.90">
    <property type="match status" value="1"/>
</dbReference>
<dbReference type="Pfam" id="PF12796">
    <property type="entry name" value="Ank_2"/>
    <property type="match status" value="1"/>
</dbReference>
<dbReference type="SUPFAM" id="SSF52833">
    <property type="entry name" value="Thioredoxin-like"/>
    <property type="match status" value="2"/>
</dbReference>
<dbReference type="GO" id="GO:0005634">
    <property type="term" value="C:nucleus"/>
    <property type="evidence" value="ECO:0007669"/>
    <property type="project" value="TreeGrafter"/>
</dbReference>
<evidence type="ECO:0000313" key="9">
    <source>
        <dbReference type="Proteomes" id="UP000243579"/>
    </source>
</evidence>
<keyword evidence="3" id="KW-0862">Zinc</keyword>
<evidence type="ECO:0000256" key="2">
    <source>
        <dbReference type="ARBA" id="ARBA00022771"/>
    </source>
</evidence>
<dbReference type="InterPro" id="IPR036249">
    <property type="entry name" value="Thioredoxin-like_sf"/>
</dbReference>
<dbReference type="SMART" id="SM00248">
    <property type="entry name" value="ANK"/>
    <property type="match status" value="4"/>
</dbReference>
<evidence type="ECO:0000256" key="3">
    <source>
        <dbReference type="ARBA" id="ARBA00022833"/>
    </source>
</evidence>
<dbReference type="Pfam" id="PF00569">
    <property type="entry name" value="ZZ"/>
    <property type="match status" value="1"/>
</dbReference>
<reference evidence="8 9" key="1">
    <citation type="journal article" date="2014" name="Genome Biol. Evol.">
        <title>The secreted proteins of Achlya hypogyna and Thraustotheca clavata identify the ancestral oomycete secretome and reveal gene acquisitions by horizontal gene transfer.</title>
        <authorList>
            <person name="Misner I."/>
            <person name="Blouin N."/>
            <person name="Leonard G."/>
            <person name="Richards T.A."/>
            <person name="Lane C.E."/>
        </authorList>
    </citation>
    <scope>NUCLEOTIDE SEQUENCE [LARGE SCALE GENOMIC DNA]</scope>
    <source>
        <strain evidence="8 9">ATCC 48635</strain>
    </source>
</reference>
<evidence type="ECO:0000256" key="4">
    <source>
        <dbReference type="PROSITE-ProRule" id="PRU00023"/>
    </source>
</evidence>
<proteinExistence type="predicted"/>
<protein>
    <submittedName>
        <fullName evidence="8">Thioredoxin</fullName>
    </submittedName>
</protein>
<feature type="domain" description="Thioredoxin" evidence="7">
    <location>
        <begin position="408"/>
        <end position="554"/>
    </location>
</feature>
<dbReference type="SUPFAM" id="SSF57850">
    <property type="entry name" value="RING/U-box"/>
    <property type="match status" value="1"/>
</dbReference>
<dbReference type="GO" id="GO:0031397">
    <property type="term" value="P:negative regulation of protein ubiquitination"/>
    <property type="evidence" value="ECO:0007669"/>
    <property type="project" value="TreeGrafter"/>
</dbReference>
<keyword evidence="9" id="KW-1185">Reference proteome</keyword>
<dbReference type="PANTHER" id="PTHR46472">
    <property type="entry name" value="NUCLEOREDOXIN"/>
    <property type="match status" value="1"/>
</dbReference>
<dbReference type="InterPro" id="IPR002110">
    <property type="entry name" value="Ankyrin_rpt"/>
</dbReference>
<evidence type="ECO:0000259" key="7">
    <source>
        <dbReference type="PROSITE" id="PS51352"/>
    </source>
</evidence>
<comment type="caution">
    <text evidence="8">The sequence shown here is derived from an EMBL/GenBank/DDBJ whole genome shotgun (WGS) entry which is preliminary data.</text>
</comment>
<dbReference type="Gene3D" id="1.25.40.20">
    <property type="entry name" value="Ankyrin repeat-containing domain"/>
    <property type="match status" value="2"/>
</dbReference>
<dbReference type="Pfam" id="PF13905">
    <property type="entry name" value="Thioredoxin_8"/>
    <property type="match status" value="2"/>
</dbReference>
<organism evidence="8 9">
    <name type="scientific">Achlya hypogyna</name>
    <name type="common">Oomycete</name>
    <name type="synonym">Protoachlya hypogyna</name>
    <dbReference type="NCBI Taxonomy" id="1202772"/>
    <lineage>
        <taxon>Eukaryota</taxon>
        <taxon>Sar</taxon>
        <taxon>Stramenopiles</taxon>
        <taxon>Oomycota</taxon>
        <taxon>Saprolegniomycetes</taxon>
        <taxon>Saprolegniales</taxon>
        <taxon>Achlyaceae</taxon>
        <taxon>Achlya</taxon>
    </lineage>
</organism>
<accession>A0A1V9ZLY8</accession>
<dbReference type="OrthoDB" id="409136at2759"/>
<keyword evidence="6" id="KW-0472">Membrane</keyword>
<name>A0A1V9ZLY8_ACHHY</name>
<evidence type="ECO:0000256" key="5">
    <source>
        <dbReference type="SAM" id="MobiDB-lite"/>
    </source>
</evidence>
<keyword evidence="6" id="KW-0812">Transmembrane</keyword>
<dbReference type="STRING" id="1202772.A0A1V9ZLY8"/>
<feature type="region of interest" description="Disordered" evidence="5">
    <location>
        <begin position="240"/>
        <end position="261"/>
    </location>
</feature>
<evidence type="ECO:0000313" key="8">
    <source>
        <dbReference type="EMBL" id="OQR99005.1"/>
    </source>
</evidence>
<dbReference type="InterPro" id="IPR013766">
    <property type="entry name" value="Thioredoxin_domain"/>
</dbReference>
<evidence type="ECO:0000256" key="1">
    <source>
        <dbReference type="ARBA" id="ARBA00022723"/>
    </source>
</evidence>
<dbReference type="Gene3D" id="3.40.30.10">
    <property type="entry name" value="Glutaredoxin"/>
    <property type="match status" value="2"/>
</dbReference>
<evidence type="ECO:0000256" key="6">
    <source>
        <dbReference type="SAM" id="Phobius"/>
    </source>
</evidence>
<feature type="repeat" description="ANK" evidence="4">
    <location>
        <begin position="127"/>
        <end position="159"/>
    </location>
</feature>
<keyword evidence="6" id="KW-1133">Transmembrane helix</keyword>
<dbReference type="InterPro" id="IPR043145">
    <property type="entry name" value="Znf_ZZ_sf"/>
</dbReference>
<dbReference type="PROSITE" id="PS50088">
    <property type="entry name" value="ANK_REPEAT"/>
    <property type="match status" value="2"/>
</dbReference>
<dbReference type="PROSITE" id="PS51352">
    <property type="entry name" value="THIOREDOXIN_2"/>
    <property type="match status" value="1"/>
</dbReference>
<dbReference type="GO" id="GO:0008270">
    <property type="term" value="F:zinc ion binding"/>
    <property type="evidence" value="ECO:0007669"/>
    <property type="project" value="UniProtKB-KW"/>
</dbReference>